<comment type="similarity">
    <text evidence="2">Belongs to the ING family.</text>
</comment>
<sequence length="326" mass="37541">MSHVNAMESVVAESSSIYSTYIATIDHLPCDIVRSLWLVQSCNLAAEKESHKLNSMLLHENAESVLQKIKQGNLEIVKAYAESKKQIQRFNAEAVAEMESLCDQLSTHEQMVSKEISQLQTMVHAPERDNSSHSAQLRAQLIEHYRKNPLASQVEALKEQEYILRKSDNVIISKSPGTSTGLKIVFKLSGDKKPTRSKAEMSKSRGLDRTHPKSRTGRGKWPKQRISKKETQLKVAQPFEEMVEPIVEAEPEKYCFCKQPSFGDMIACDNEKCPNGEWFHYKCVGLLNRVEALKYNKQKWFCSPQCRETFENRQKRKRHKSRKNRW</sequence>
<feature type="compositionally biased region" description="Basic and acidic residues" evidence="9">
    <location>
        <begin position="193"/>
        <end position="211"/>
    </location>
</feature>
<feature type="binding site" evidence="8">
    <location>
        <position position="283"/>
    </location>
    <ligand>
        <name>Zn(2+)</name>
        <dbReference type="ChEBI" id="CHEBI:29105"/>
        <label>1</label>
    </ligand>
</feature>
<dbReference type="GO" id="GO:0004402">
    <property type="term" value="F:histone acetyltransferase activity"/>
    <property type="evidence" value="ECO:0007669"/>
    <property type="project" value="TreeGrafter"/>
</dbReference>
<evidence type="ECO:0000256" key="9">
    <source>
        <dbReference type="SAM" id="MobiDB-lite"/>
    </source>
</evidence>
<reference evidence="11 12" key="1">
    <citation type="submission" date="2017-04" db="EMBL/GenBank/DDBJ databases">
        <title>Draft genome of the yeast Clavispora lusitaniae type strain CBS 6936.</title>
        <authorList>
            <person name="Durrens P."/>
            <person name="Klopp C."/>
            <person name="Biteau N."/>
            <person name="Fitton-Ouhabi V."/>
            <person name="Dementhon K."/>
            <person name="Accoceberry I."/>
            <person name="Sherman D.J."/>
            <person name="Noel T."/>
        </authorList>
    </citation>
    <scope>NUCLEOTIDE SEQUENCE [LARGE SCALE GENOMIC DNA]</scope>
    <source>
        <strain evidence="11 12">CBS 6936</strain>
    </source>
</reference>
<gene>
    <name evidence="11" type="ORF">A9F13_12g01584</name>
</gene>
<evidence type="ECO:0000256" key="7">
    <source>
        <dbReference type="PIRSR" id="PIRSR628651-50"/>
    </source>
</evidence>
<feature type="domain" description="Zinc finger PHD-type" evidence="10">
    <location>
        <begin position="254"/>
        <end position="307"/>
    </location>
</feature>
<feature type="binding site" evidence="8">
    <location>
        <position position="268"/>
    </location>
    <ligand>
        <name>Zn(2+)</name>
        <dbReference type="ChEBI" id="CHEBI:29105"/>
        <label>2</label>
    </ligand>
</feature>
<feature type="site" description="Histone H3K4me3 binding" evidence="7">
    <location>
        <position position="265"/>
    </location>
</feature>
<name>A0AA91PXW5_CLALS</name>
<dbReference type="SMART" id="SM00249">
    <property type="entry name" value="PHD"/>
    <property type="match status" value="1"/>
</dbReference>
<comment type="subcellular location">
    <subcellularLocation>
        <location evidence="1">Nucleus</location>
    </subcellularLocation>
</comment>
<dbReference type="PANTHER" id="PTHR10333">
    <property type="entry name" value="INHIBITOR OF GROWTH PROTEIN"/>
    <property type="match status" value="1"/>
</dbReference>
<evidence type="ECO:0000313" key="12">
    <source>
        <dbReference type="Proteomes" id="UP000195602"/>
    </source>
</evidence>
<dbReference type="PANTHER" id="PTHR10333:SF94">
    <property type="entry name" value="FINGER DOMAIN PROTEIN, PUTATIVE (AFU_ORTHOLOGUE AFUA_3G11940)-RELATED"/>
    <property type="match status" value="1"/>
</dbReference>
<feature type="binding site" evidence="8">
    <location>
        <position position="306"/>
    </location>
    <ligand>
        <name>Zn(2+)</name>
        <dbReference type="ChEBI" id="CHEBI:29105"/>
        <label>2</label>
    </ligand>
</feature>
<dbReference type="CDD" id="cd15505">
    <property type="entry name" value="PHD_ING"/>
    <property type="match status" value="1"/>
</dbReference>
<feature type="site" description="Histone H3K4me3 binding" evidence="7">
    <location>
        <position position="254"/>
    </location>
</feature>
<dbReference type="AlphaFoldDB" id="A0AA91PXW5"/>
<feature type="binding site" evidence="8">
    <location>
        <position position="257"/>
    </location>
    <ligand>
        <name>Zn(2+)</name>
        <dbReference type="ChEBI" id="CHEBI:29105"/>
        <label>1</label>
    </ligand>
</feature>
<dbReference type="SUPFAM" id="SSF57903">
    <property type="entry name" value="FYVE/PHD zinc finger"/>
    <property type="match status" value="1"/>
</dbReference>
<organism evidence="11 12">
    <name type="scientific">Clavispora lusitaniae</name>
    <name type="common">Candida lusitaniae</name>
    <dbReference type="NCBI Taxonomy" id="36911"/>
    <lineage>
        <taxon>Eukaryota</taxon>
        <taxon>Fungi</taxon>
        <taxon>Dikarya</taxon>
        <taxon>Ascomycota</taxon>
        <taxon>Saccharomycotina</taxon>
        <taxon>Pichiomycetes</taxon>
        <taxon>Metschnikowiaceae</taxon>
        <taxon>Clavispora</taxon>
    </lineage>
</organism>
<feature type="binding site" evidence="8">
    <location>
        <position position="255"/>
    </location>
    <ligand>
        <name>Zn(2+)</name>
        <dbReference type="ChEBI" id="CHEBI:29105"/>
        <label>1</label>
    </ligand>
</feature>
<feature type="binding site" evidence="8">
    <location>
        <position position="280"/>
    </location>
    <ligand>
        <name>Zn(2+)</name>
        <dbReference type="ChEBI" id="CHEBI:29105"/>
        <label>1</label>
    </ligand>
</feature>
<dbReference type="Gene3D" id="3.30.40.10">
    <property type="entry name" value="Zinc/RING finger domain, C3HC4 (zinc finger)"/>
    <property type="match status" value="1"/>
</dbReference>
<feature type="compositionally biased region" description="Basic residues" evidence="9">
    <location>
        <begin position="212"/>
        <end position="226"/>
    </location>
</feature>
<keyword evidence="3 8" id="KW-0479">Metal-binding</keyword>
<feature type="binding site" evidence="8">
    <location>
        <position position="273"/>
    </location>
    <ligand>
        <name>Zn(2+)</name>
        <dbReference type="ChEBI" id="CHEBI:29105"/>
        <label>2</label>
    </ligand>
</feature>
<dbReference type="EMBL" id="LYUB02000012">
    <property type="protein sequence ID" value="OVF07614.1"/>
    <property type="molecule type" value="Genomic_DNA"/>
</dbReference>
<evidence type="ECO:0000256" key="6">
    <source>
        <dbReference type="ARBA" id="ARBA00023242"/>
    </source>
</evidence>
<keyword evidence="5 8" id="KW-0862">Zinc</keyword>
<dbReference type="GO" id="GO:0000123">
    <property type="term" value="C:histone acetyltransferase complex"/>
    <property type="evidence" value="ECO:0007669"/>
    <property type="project" value="TreeGrafter"/>
</dbReference>
<evidence type="ECO:0000313" key="11">
    <source>
        <dbReference type="EMBL" id="OVF07614.1"/>
    </source>
</evidence>
<accession>A0AA91PXW5</accession>
<feature type="binding site" evidence="8">
    <location>
        <position position="302"/>
    </location>
    <ligand>
        <name>Zn(2+)</name>
        <dbReference type="ChEBI" id="CHEBI:29105"/>
        <label>2</label>
    </ligand>
</feature>
<dbReference type="InterPro" id="IPR013083">
    <property type="entry name" value="Znf_RING/FYVE/PHD"/>
</dbReference>
<keyword evidence="4" id="KW-0863">Zinc-finger</keyword>
<feature type="region of interest" description="Disordered" evidence="9">
    <location>
        <begin position="193"/>
        <end position="229"/>
    </location>
</feature>
<evidence type="ECO:0000259" key="10">
    <source>
        <dbReference type="SMART" id="SM00249"/>
    </source>
</evidence>
<evidence type="ECO:0000256" key="5">
    <source>
        <dbReference type="ARBA" id="ARBA00022833"/>
    </source>
</evidence>
<dbReference type="GO" id="GO:0005634">
    <property type="term" value="C:nucleus"/>
    <property type="evidence" value="ECO:0007669"/>
    <property type="project" value="UniProtKB-SubCell"/>
</dbReference>
<dbReference type="InterPro" id="IPR011011">
    <property type="entry name" value="Znf_FYVE_PHD"/>
</dbReference>
<keyword evidence="6" id="KW-0539">Nucleus</keyword>
<feature type="site" description="Histone H3K4me3 binding" evidence="7">
    <location>
        <position position="269"/>
    </location>
</feature>
<evidence type="ECO:0000256" key="3">
    <source>
        <dbReference type="ARBA" id="ARBA00022723"/>
    </source>
</evidence>
<dbReference type="InterPro" id="IPR028651">
    <property type="entry name" value="ING_fam"/>
</dbReference>
<proteinExistence type="inferred from homology"/>
<evidence type="ECO:0000256" key="4">
    <source>
        <dbReference type="ARBA" id="ARBA00022771"/>
    </source>
</evidence>
<comment type="caution">
    <text evidence="11">The sequence shown here is derived from an EMBL/GenBank/DDBJ whole genome shotgun (WGS) entry which is preliminary data.</text>
</comment>
<dbReference type="GO" id="GO:0008270">
    <property type="term" value="F:zinc ion binding"/>
    <property type="evidence" value="ECO:0007669"/>
    <property type="project" value="UniProtKB-KW"/>
</dbReference>
<dbReference type="GO" id="GO:0006355">
    <property type="term" value="P:regulation of DNA-templated transcription"/>
    <property type="evidence" value="ECO:0007669"/>
    <property type="project" value="TreeGrafter"/>
</dbReference>
<protein>
    <submittedName>
        <fullName evidence="11">Inhibitor of growth protein</fullName>
    </submittedName>
</protein>
<evidence type="ECO:0000256" key="2">
    <source>
        <dbReference type="ARBA" id="ARBA00010210"/>
    </source>
</evidence>
<evidence type="ECO:0000256" key="8">
    <source>
        <dbReference type="PIRSR" id="PIRSR628651-51"/>
    </source>
</evidence>
<dbReference type="InterPro" id="IPR001965">
    <property type="entry name" value="Znf_PHD"/>
</dbReference>
<evidence type="ECO:0000256" key="1">
    <source>
        <dbReference type="ARBA" id="ARBA00004123"/>
    </source>
</evidence>
<dbReference type="KEGG" id="clus:A9F13_12g01584"/>
<feature type="site" description="Histone H3K4me3 binding" evidence="7">
    <location>
        <position position="278"/>
    </location>
</feature>
<dbReference type="Proteomes" id="UP000195602">
    <property type="component" value="Unassembled WGS sequence"/>
</dbReference>